<evidence type="ECO:0000256" key="2">
    <source>
        <dbReference type="SAM" id="Phobius"/>
    </source>
</evidence>
<keyword evidence="2" id="KW-1133">Transmembrane helix</keyword>
<proteinExistence type="predicted"/>
<evidence type="ECO:0000313" key="4">
    <source>
        <dbReference type="EMBL" id="MCL1046343.1"/>
    </source>
</evidence>
<dbReference type="Proteomes" id="UP001202134">
    <property type="component" value="Unassembled WGS sequence"/>
</dbReference>
<dbReference type="PANTHER" id="PTHR38687">
    <property type="entry name" value="CELL DIVISION PROTEIN DEDD-RELATED"/>
    <property type="match status" value="1"/>
</dbReference>
<dbReference type="Gene3D" id="3.30.70.1070">
    <property type="entry name" value="Sporulation related repeat"/>
    <property type="match status" value="1"/>
</dbReference>
<protein>
    <submittedName>
        <fullName evidence="4">SPOR domain-containing protein</fullName>
    </submittedName>
</protein>
<evidence type="ECO:0000256" key="1">
    <source>
        <dbReference type="SAM" id="MobiDB-lite"/>
    </source>
</evidence>
<feature type="domain" description="SPOR" evidence="3">
    <location>
        <begin position="112"/>
        <end position="192"/>
    </location>
</feature>
<dbReference type="EMBL" id="JAKIKU010000007">
    <property type="protein sequence ID" value="MCL1046343.1"/>
    <property type="molecule type" value="Genomic_DNA"/>
</dbReference>
<feature type="region of interest" description="Disordered" evidence="1">
    <location>
        <begin position="56"/>
        <end position="88"/>
    </location>
</feature>
<dbReference type="InterPro" id="IPR036680">
    <property type="entry name" value="SPOR-like_sf"/>
</dbReference>
<dbReference type="InterPro" id="IPR052521">
    <property type="entry name" value="Cell_div_SPOR-domain"/>
</dbReference>
<feature type="region of interest" description="Disordered" evidence="1">
    <location>
        <begin position="1"/>
        <end position="25"/>
    </location>
</feature>
<feature type="transmembrane region" description="Helical" evidence="2">
    <location>
        <begin position="29"/>
        <end position="49"/>
    </location>
</feature>
<dbReference type="InterPro" id="IPR007730">
    <property type="entry name" value="SPOR-like_dom"/>
</dbReference>
<dbReference type="PROSITE" id="PS51724">
    <property type="entry name" value="SPOR"/>
    <property type="match status" value="1"/>
</dbReference>
<accession>A0ABT0KRF8</accession>
<dbReference type="Pfam" id="PF05036">
    <property type="entry name" value="SPOR"/>
    <property type="match status" value="1"/>
</dbReference>
<keyword evidence="2" id="KW-0812">Transmembrane</keyword>
<comment type="caution">
    <text evidence="4">The sequence shown here is derived from an EMBL/GenBank/DDBJ whole genome shotgun (WGS) entry which is preliminary data.</text>
</comment>
<feature type="compositionally biased region" description="Polar residues" evidence="1">
    <location>
        <begin position="56"/>
        <end position="66"/>
    </location>
</feature>
<feature type="compositionally biased region" description="Basic and acidic residues" evidence="1">
    <location>
        <begin position="68"/>
        <end position="81"/>
    </location>
</feature>
<dbReference type="PANTHER" id="PTHR38687:SF2">
    <property type="entry name" value="CELL DIVISION PROTEIN FTSN"/>
    <property type="match status" value="1"/>
</dbReference>
<organism evidence="4 5">
    <name type="scientific">Shewanella electrodiphila</name>
    <dbReference type="NCBI Taxonomy" id="934143"/>
    <lineage>
        <taxon>Bacteria</taxon>
        <taxon>Pseudomonadati</taxon>
        <taxon>Pseudomonadota</taxon>
        <taxon>Gammaproteobacteria</taxon>
        <taxon>Alteromonadales</taxon>
        <taxon>Shewanellaceae</taxon>
        <taxon>Shewanella</taxon>
    </lineage>
</organism>
<reference evidence="4 5" key="1">
    <citation type="submission" date="2022-01" db="EMBL/GenBank/DDBJ databases">
        <title>Whole genome-based taxonomy of the Shewanellaceae.</title>
        <authorList>
            <person name="Martin-Rodriguez A.J."/>
        </authorList>
    </citation>
    <scope>NUCLEOTIDE SEQUENCE [LARGE SCALE GENOMIC DNA]</scope>
    <source>
        <strain evidence="4 5">DSM 24955</strain>
    </source>
</reference>
<evidence type="ECO:0000259" key="3">
    <source>
        <dbReference type="PROSITE" id="PS51724"/>
    </source>
</evidence>
<sequence>MSRDYANKKPSPKKRPVSRGKKAQQQRSIPYLPTFIVIALVVGFGYFLWSINGSSDNATEQVTPATKTVEKPVSKPAKKDPNALPPKPTEEWTYLEELANKSIDIDVPEDALKSKGPYQMQCASFRKLEPAEEMKAMIAFQGLEAQVRATQGTTGVWHKVILGPFESKRAAERARHKLQRAGINGCQIWLWEY</sequence>
<dbReference type="SUPFAM" id="SSF110997">
    <property type="entry name" value="Sporulation related repeat"/>
    <property type="match status" value="1"/>
</dbReference>
<evidence type="ECO:0000313" key="5">
    <source>
        <dbReference type="Proteomes" id="UP001202134"/>
    </source>
</evidence>
<dbReference type="RefSeq" id="WP_248956047.1">
    <property type="nucleotide sequence ID" value="NZ_JAKIKU010000007.1"/>
</dbReference>
<gene>
    <name evidence="4" type="ORF">L2737_13585</name>
</gene>
<feature type="compositionally biased region" description="Basic residues" evidence="1">
    <location>
        <begin position="10"/>
        <end position="24"/>
    </location>
</feature>
<keyword evidence="5" id="KW-1185">Reference proteome</keyword>
<keyword evidence="2" id="KW-0472">Membrane</keyword>
<name>A0ABT0KRF8_9GAMM</name>